<dbReference type="Pfam" id="PF02515">
    <property type="entry name" value="CoA_transf_3"/>
    <property type="match status" value="1"/>
</dbReference>
<evidence type="ECO:0000313" key="2">
    <source>
        <dbReference type="EMBL" id="KAH7127334.1"/>
    </source>
</evidence>
<proteinExistence type="inferred from homology"/>
<organism evidence="2 3">
    <name type="scientific">Dactylonectria macrodidyma</name>
    <dbReference type="NCBI Taxonomy" id="307937"/>
    <lineage>
        <taxon>Eukaryota</taxon>
        <taxon>Fungi</taxon>
        <taxon>Dikarya</taxon>
        <taxon>Ascomycota</taxon>
        <taxon>Pezizomycotina</taxon>
        <taxon>Sordariomycetes</taxon>
        <taxon>Hypocreomycetidae</taxon>
        <taxon>Hypocreales</taxon>
        <taxon>Nectriaceae</taxon>
        <taxon>Dactylonectria</taxon>
    </lineage>
</organism>
<protein>
    <submittedName>
        <fullName evidence="2">CAIB/BAIF family enzyme</fullName>
    </submittedName>
</protein>
<dbReference type="OrthoDB" id="2308815at2759"/>
<dbReference type="InterPro" id="IPR052985">
    <property type="entry name" value="CoA-trans_III_biosynth/detox"/>
</dbReference>
<dbReference type="AlphaFoldDB" id="A0A9P9DYF0"/>
<dbReference type="Gene3D" id="3.40.50.10540">
    <property type="entry name" value="Crotonobetainyl-coa:carnitine coa-transferase, domain 1"/>
    <property type="match status" value="1"/>
</dbReference>
<comment type="similarity">
    <text evidence="1">Belongs to the CoA-transferase III family.</text>
</comment>
<dbReference type="GO" id="GO:0003824">
    <property type="term" value="F:catalytic activity"/>
    <property type="evidence" value="ECO:0007669"/>
    <property type="project" value="InterPro"/>
</dbReference>
<sequence>MPASIAQSSLRILQEHLLDAPALSIPESVRKERKHVSFSFDRESFFPTPYKLSESITSLWTLVVLLASAISRQRYATDVDSITVDIPQATLMVMSAFLFKINNRGIWDPSVQKRTAPLDLGKIQEPYRAFATNIYQTKDGRWFHLHGGLDTTKTLFMLGLTQHRPDLSSPDSGIEIKKIYSKAVSQHNSKWLDLEVNEHWRQAGTICYTEDEFLATPQGVAMKDEPLYSVEKRSPRIPSTPWPSQLDSRRRPLSGIKVIDISRVVAGPTISKVLALLGADVIRISSPTLPEPSVLVYDTNLGKRDVSINLKTCHGKSTLRNLMMGADVVVDGFRPGSLARMGFSQAIIEEIANERQRGIVYCRENCYGWKGELAHRSGWQQISDCLTGISWAQGLFHGLNEAVVPLVPNSDYQTGVVGAVAICQALLRRAVEGGSYDVKTSLTQYNMWYSSLGKHDSEVQQHLRDLHPNLTVRHDTLLSEMTARTAASIQEMAEREGDKDFFRPDRWAEHGNRWGVEGELGQFLDWSQIVKFQMRNSADAIKLGYDHGSCYPGSDKAAW</sequence>
<comment type="caution">
    <text evidence="2">The sequence shown here is derived from an EMBL/GenBank/DDBJ whole genome shotgun (WGS) entry which is preliminary data.</text>
</comment>
<evidence type="ECO:0000256" key="1">
    <source>
        <dbReference type="ARBA" id="ARBA00008383"/>
    </source>
</evidence>
<reference evidence="2" key="1">
    <citation type="journal article" date="2021" name="Nat. Commun.">
        <title>Genetic determinants of endophytism in the Arabidopsis root mycobiome.</title>
        <authorList>
            <person name="Mesny F."/>
            <person name="Miyauchi S."/>
            <person name="Thiergart T."/>
            <person name="Pickel B."/>
            <person name="Atanasova L."/>
            <person name="Karlsson M."/>
            <person name="Huettel B."/>
            <person name="Barry K.W."/>
            <person name="Haridas S."/>
            <person name="Chen C."/>
            <person name="Bauer D."/>
            <person name="Andreopoulos W."/>
            <person name="Pangilinan J."/>
            <person name="LaButti K."/>
            <person name="Riley R."/>
            <person name="Lipzen A."/>
            <person name="Clum A."/>
            <person name="Drula E."/>
            <person name="Henrissat B."/>
            <person name="Kohler A."/>
            <person name="Grigoriev I.V."/>
            <person name="Martin F.M."/>
            <person name="Hacquard S."/>
        </authorList>
    </citation>
    <scope>NUCLEOTIDE SEQUENCE</scope>
    <source>
        <strain evidence="2">MPI-CAGE-AT-0147</strain>
    </source>
</reference>
<dbReference type="InterPro" id="IPR023606">
    <property type="entry name" value="CoA-Trfase_III_dom_1_sf"/>
</dbReference>
<accession>A0A9P9DYF0</accession>
<evidence type="ECO:0000313" key="3">
    <source>
        <dbReference type="Proteomes" id="UP000738349"/>
    </source>
</evidence>
<name>A0A9P9DYF0_9HYPO</name>
<keyword evidence="3" id="KW-1185">Reference proteome</keyword>
<gene>
    <name evidence="2" type="ORF">EDB81DRAFT_140964</name>
</gene>
<dbReference type="PANTHER" id="PTHR48229">
    <property type="entry name" value="CAIB/BAIF FAMILY ENZYME (AFU_ORTHOLOGUE AFUA_1G05360)-RELATED"/>
    <property type="match status" value="1"/>
</dbReference>
<dbReference type="PANTHER" id="PTHR48229:SF1">
    <property type="entry name" value="ALPHA METHYLACYL-COA RACEMASE-RELATED"/>
    <property type="match status" value="1"/>
</dbReference>
<dbReference type="SUPFAM" id="SSF89796">
    <property type="entry name" value="CoA-transferase family III (CaiB/BaiF)"/>
    <property type="match status" value="2"/>
</dbReference>
<dbReference type="InterPro" id="IPR003673">
    <property type="entry name" value="CoA-Trfase_fam_III"/>
</dbReference>
<dbReference type="EMBL" id="JAGMUV010000019">
    <property type="protein sequence ID" value="KAH7127334.1"/>
    <property type="molecule type" value="Genomic_DNA"/>
</dbReference>
<dbReference type="Proteomes" id="UP000738349">
    <property type="component" value="Unassembled WGS sequence"/>
</dbReference>